<feature type="region of interest" description="Disordered" evidence="1">
    <location>
        <begin position="721"/>
        <end position="758"/>
    </location>
</feature>
<feature type="region of interest" description="Disordered" evidence="1">
    <location>
        <begin position="542"/>
        <end position="565"/>
    </location>
</feature>
<comment type="caution">
    <text evidence="3">The sequence shown here is derived from an EMBL/GenBank/DDBJ whole genome shotgun (WGS) entry which is preliminary data.</text>
</comment>
<feature type="compositionally biased region" description="Pro residues" evidence="1">
    <location>
        <begin position="584"/>
        <end position="624"/>
    </location>
</feature>
<feature type="region of interest" description="Disordered" evidence="1">
    <location>
        <begin position="52"/>
        <end position="72"/>
    </location>
</feature>
<proteinExistence type="predicted"/>
<feature type="region of interest" description="Disordered" evidence="1">
    <location>
        <begin position="890"/>
        <end position="940"/>
    </location>
</feature>
<dbReference type="EMBL" id="QGNW01001203">
    <property type="protein sequence ID" value="RVW50303.1"/>
    <property type="molecule type" value="Genomic_DNA"/>
</dbReference>
<feature type="compositionally biased region" description="Polar residues" evidence="1">
    <location>
        <begin position="542"/>
        <end position="553"/>
    </location>
</feature>
<protein>
    <recommendedName>
        <fullName evidence="2">WW domain-containing protein</fullName>
    </recommendedName>
</protein>
<feature type="domain" description="WW" evidence="2">
    <location>
        <begin position="177"/>
        <end position="211"/>
    </location>
</feature>
<feature type="compositionally biased region" description="Polar residues" evidence="1">
    <location>
        <begin position="808"/>
        <end position="824"/>
    </location>
</feature>
<dbReference type="InterPro" id="IPR001202">
    <property type="entry name" value="WW_dom"/>
</dbReference>
<dbReference type="Pfam" id="PF00397">
    <property type="entry name" value="WW"/>
    <property type="match status" value="2"/>
</dbReference>
<feature type="compositionally biased region" description="Basic and acidic residues" evidence="1">
    <location>
        <begin position="61"/>
        <end position="72"/>
    </location>
</feature>
<sequence length="978" mass="106602">MAPNLLCPFHGIRAFGDYIREIFLIGHKVDNSLLLLGQYSDDELEEGSKKRVTSAVMESSSADHNDQVSKAKGNENCNKTKYCLRCKVLTVAVAQAKQVKGLIGSEDVDIKAGEHIASQEVKQQDTERDGTSLDALQNLEGRDIRENDATAVSDSSKEMDLDEQIYVPGNPGAQGTGDVTLGWKMVMHEESNQCYYWNTETGETSWEVPDVLVQASQLNPEQKTLPVTEGMESACLGHDEVKSTLDVECSDSSAVRITCVSVGANLISETKEVCEHVSQVNEHTEGYKGETFDVKDGATGINQSELSSFDAVNDLLGNGSSIRTGLEKYAYESIVNKELETGIDISSRLVEQSESLLEKLMTLKGLMSHPQGHDLTSKYIWELEIRISDFKSLLSYGSSLLPFWEHSERQIKRLEVVVDDQICQFAKYAENEVDTHIKRDKSLESMVDAYEADGNEKKVVSKVEISTTVLKDSQGVATNDNIAISGHISSCGYPTTFAGNGSEANSGRVDGNDLSDEFTFKPGLHAEEDVDMDVDMEVDDTVPSSNAAAQNPLGNEYFPPQEQSIQPNLPVEYSSLASEDGFTIPPPPGEEWIPPPPPDNEIIPPPPPPPDEPPEPAYPPPPSYPETAEAVPYTGQYNLSYPDSNFDYYGHTVAEVPSSSFYGLAEGHQVAMPHPPVYYDTVPNVYLENALVMVNPVEPGAYYGVQDGMVPPVAVVSSVESSGLHSGSGPVSYDTLASDQTGTSEQTGATDAPAEVGCSSLSNRNVDVPAVGCHAEMASAEVAFSSATIQAPATILVKESAPVPSTNVVTGAPASTGSKAQSKASRTEKRTIGMTSSLRSNKKVSSLVDKWKAAKEELHEDEESEPENGFEILEKKRQRAIEEWRAQQIASGEAKDNANFQPLGGDWRERVRRKRARKSSEAKKSSPEPTAYKSQQPDLVELSRDLPSGWQAYWDESTKLVYYGNAVTSETTWTRPTN</sequence>
<organism evidence="3 4">
    <name type="scientific">Vitis vinifera</name>
    <name type="common">Grape</name>
    <dbReference type="NCBI Taxonomy" id="29760"/>
    <lineage>
        <taxon>Eukaryota</taxon>
        <taxon>Viridiplantae</taxon>
        <taxon>Streptophyta</taxon>
        <taxon>Embryophyta</taxon>
        <taxon>Tracheophyta</taxon>
        <taxon>Spermatophyta</taxon>
        <taxon>Magnoliopsida</taxon>
        <taxon>eudicotyledons</taxon>
        <taxon>Gunneridae</taxon>
        <taxon>Pentapetalae</taxon>
        <taxon>rosids</taxon>
        <taxon>Vitales</taxon>
        <taxon>Vitaceae</taxon>
        <taxon>Viteae</taxon>
        <taxon>Vitis</taxon>
    </lineage>
</organism>
<evidence type="ECO:0000313" key="4">
    <source>
        <dbReference type="Proteomes" id="UP000288805"/>
    </source>
</evidence>
<feature type="region of interest" description="Disordered" evidence="1">
    <location>
        <begin position="578"/>
        <end position="629"/>
    </location>
</feature>
<dbReference type="CDD" id="cd00201">
    <property type="entry name" value="WW"/>
    <property type="match status" value="2"/>
</dbReference>
<dbReference type="PROSITE" id="PS01159">
    <property type="entry name" value="WW_DOMAIN_1"/>
    <property type="match status" value="2"/>
</dbReference>
<evidence type="ECO:0000256" key="1">
    <source>
        <dbReference type="SAM" id="MobiDB-lite"/>
    </source>
</evidence>
<accession>A0A438ERF4</accession>
<dbReference type="SUPFAM" id="SSF51045">
    <property type="entry name" value="WW domain"/>
    <property type="match status" value="2"/>
</dbReference>
<feature type="region of interest" description="Disordered" evidence="1">
    <location>
        <begin position="808"/>
        <end position="834"/>
    </location>
</feature>
<dbReference type="Gene3D" id="2.20.70.10">
    <property type="match status" value="2"/>
</dbReference>
<dbReference type="PANTHER" id="PTHR47852">
    <property type="entry name" value="OS06G0298400 PROTEIN"/>
    <property type="match status" value="1"/>
</dbReference>
<name>A0A438ERF4_VITVI</name>
<evidence type="ECO:0000259" key="2">
    <source>
        <dbReference type="PROSITE" id="PS50020"/>
    </source>
</evidence>
<dbReference type="InterPro" id="IPR036020">
    <property type="entry name" value="WW_dom_sf"/>
</dbReference>
<dbReference type="SMART" id="SM00456">
    <property type="entry name" value="WW"/>
    <property type="match status" value="2"/>
</dbReference>
<gene>
    <name evidence="3" type="ORF">CK203_081200</name>
</gene>
<reference evidence="3 4" key="1">
    <citation type="journal article" date="2018" name="PLoS Genet.">
        <title>Population sequencing reveals clonal diversity and ancestral inbreeding in the grapevine cultivar Chardonnay.</title>
        <authorList>
            <person name="Roach M.J."/>
            <person name="Johnson D.L."/>
            <person name="Bohlmann J."/>
            <person name="van Vuuren H.J."/>
            <person name="Jones S.J."/>
            <person name="Pretorius I.S."/>
            <person name="Schmidt S.A."/>
            <person name="Borneman A.R."/>
        </authorList>
    </citation>
    <scope>NUCLEOTIDE SEQUENCE [LARGE SCALE GENOMIC DNA]</scope>
    <source>
        <strain evidence="4">cv. Chardonnay</strain>
        <tissue evidence="3">Leaf</tissue>
    </source>
</reference>
<feature type="compositionally biased region" description="Polar residues" evidence="1">
    <location>
        <begin position="735"/>
        <end position="749"/>
    </location>
</feature>
<feature type="domain" description="WW" evidence="2">
    <location>
        <begin position="944"/>
        <end position="978"/>
    </location>
</feature>
<dbReference type="PANTHER" id="PTHR47852:SF2">
    <property type="entry name" value="WW DOMAIN-CONTAINING PROTEIN"/>
    <property type="match status" value="1"/>
</dbReference>
<dbReference type="AlphaFoldDB" id="A0A438ERF4"/>
<dbReference type="Proteomes" id="UP000288805">
    <property type="component" value="Unassembled WGS sequence"/>
</dbReference>
<dbReference type="PROSITE" id="PS50020">
    <property type="entry name" value="WW_DOMAIN_2"/>
    <property type="match status" value="2"/>
</dbReference>
<evidence type="ECO:0000313" key="3">
    <source>
        <dbReference type="EMBL" id="RVW50303.1"/>
    </source>
</evidence>